<keyword evidence="5" id="KW-0136">Cellulose degradation</keyword>
<dbReference type="GO" id="GO:0004497">
    <property type="term" value="F:monooxygenase activity"/>
    <property type="evidence" value="ECO:0007669"/>
    <property type="project" value="UniProtKB-KW"/>
</dbReference>
<accession>A0A6A5Y635</accession>
<comment type="domain">
    <text evidence="5">Has a modular structure: an endo-beta-1,4-glucanase catalytic module at the N-terminus, a linker rich in serines and threonines, and a C-terminal carbohydrate-binding module (CBM).</text>
</comment>
<dbReference type="EMBL" id="ML978066">
    <property type="protein sequence ID" value="KAF2020769.1"/>
    <property type="molecule type" value="Genomic_DNA"/>
</dbReference>
<feature type="signal peptide" evidence="6">
    <location>
        <begin position="1"/>
        <end position="18"/>
    </location>
</feature>
<dbReference type="OrthoDB" id="4849160at2759"/>
<gene>
    <name evidence="8" type="ORF">BU24DRAFT_429744</name>
</gene>
<comment type="catalytic activity">
    <reaction evidence="5">
        <text>[(1-&gt;4)-beta-D-glucosyl]n+m + reduced acceptor + O2 = 4-dehydro-beta-D-glucosyl-[(1-&gt;4)-beta-D-glucosyl]n-1 + [(1-&gt;4)-beta-D-glucosyl]m + acceptor + H2O.</text>
        <dbReference type="EC" id="1.14.99.56"/>
    </reaction>
</comment>
<dbReference type="Pfam" id="PF03443">
    <property type="entry name" value="AA9"/>
    <property type="match status" value="1"/>
</dbReference>
<evidence type="ECO:0000256" key="2">
    <source>
        <dbReference type="ARBA" id="ARBA00004613"/>
    </source>
</evidence>
<dbReference type="Proteomes" id="UP000799778">
    <property type="component" value="Unassembled WGS sequence"/>
</dbReference>
<proteinExistence type="predicted"/>
<feature type="chain" id="PRO_5025632481" description="AA9 family lytic polysaccharide monooxygenase" evidence="6">
    <location>
        <begin position="19"/>
        <end position="273"/>
    </location>
</feature>
<name>A0A6A5Y635_9PLEO</name>
<keyword evidence="6" id="KW-0732">Signal</keyword>
<dbReference type="GO" id="GO:0030245">
    <property type="term" value="P:cellulose catabolic process"/>
    <property type="evidence" value="ECO:0007669"/>
    <property type="project" value="UniProtKB-UniRule"/>
</dbReference>
<evidence type="ECO:0000313" key="8">
    <source>
        <dbReference type="EMBL" id="KAF2020769.1"/>
    </source>
</evidence>
<keyword evidence="8" id="KW-0560">Oxidoreductase</keyword>
<dbReference type="EC" id="1.14.99.56" evidence="5"/>
<dbReference type="PANTHER" id="PTHR33353:SF19">
    <property type="entry name" value="GLYCOSYLHYDROLASE FAMILY 61-8 PROTEIN"/>
    <property type="match status" value="1"/>
</dbReference>
<sequence>MKQSTIAAIACLASSVFAHGGVYTYTIDGVDYPGYKFTEPPESQSNLIQRRWYYWPVEDPLSPNVTCSYDGSAVKDTYHAPVKAGDTITASWSNNLTWDDPNGPFYCEPGSTRDCFYRRWYHFYGPLMAYMADCGGDCSTVDPAALKWFKIAEEGLKPGFTLGDTAGWEQSALSRPGTKGWSVTVPKSLKPGNYMIRHEILMIELMPPQFYPTCGQLKVEGSGTATPSEDYLVKFPGAYSMEDPGIAISGVVYGELGRNTTEYIIPGPKVWTG</sequence>
<comment type="function">
    <text evidence="5">Lytic polysaccharide monooxygenase (LMPO) that depolymerizes crystalline and amorphous polysaccharides via the oxidation of scissile alpha- or beta-(1-4)-glycosidic bonds, yielding C1 and/or C4 oxidation products. Catalysis by LPMOs requires the reduction of the active-site copper from Cu(II) to Cu(I) by a reducing agent and H(2)O(2) or O(2) as a cosubstrate.</text>
</comment>
<evidence type="ECO:0000259" key="7">
    <source>
        <dbReference type="Pfam" id="PF03443"/>
    </source>
</evidence>
<reference evidence="8" key="1">
    <citation type="journal article" date="2020" name="Stud. Mycol.">
        <title>101 Dothideomycetes genomes: a test case for predicting lifestyles and emergence of pathogens.</title>
        <authorList>
            <person name="Haridas S."/>
            <person name="Albert R."/>
            <person name="Binder M."/>
            <person name="Bloem J."/>
            <person name="Labutti K."/>
            <person name="Salamov A."/>
            <person name="Andreopoulos B."/>
            <person name="Baker S."/>
            <person name="Barry K."/>
            <person name="Bills G."/>
            <person name="Bluhm B."/>
            <person name="Cannon C."/>
            <person name="Castanera R."/>
            <person name="Culley D."/>
            <person name="Daum C."/>
            <person name="Ezra D."/>
            <person name="Gonzalez J."/>
            <person name="Henrissat B."/>
            <person name="Kuo A."/>
            <person name="Liang C."/>
            <person name="Lipzen A."/>
            <person name="Lutzoni F."/>
            <person name="Magnuson J."/>
            <person name="Mondo S."/>
            <person name="Nolan M."/>
            <person name="Ohm R."/>
            <person name="Pangilinan J."/>
            <person name="Park H.-J."/>
            <person name="Ramirez L."/>
            <person name="Alfaro M."/>
            <person name="Sun H."/>
            <person name="Tritt A."/>
            <person name="Yoshinaga Y."/>
            <person name="Zwiers L.-H."/>
            <person name="Turgeon B."/>
            <person name="Goodwin S."/>
            <person name="Spatafora J."/>
            <person name="Crous P."/>
            <person name="Grigoriev I."/>
        </authorList>
    </citation>
    <scope>NUCLEOTIDE SEQUENCE</scope>
    <source>
        <strain evidence="8">CBS 175.79</strain>
    </source>
</reference>
<evidence type="ECO:0000256" key="5">
    <source>
        <dbReference type="RuleBase" id="RU368122"/>
    </source>
</evidence>
<dbReference type="InterPro" id="IPR005103">
    <property type="entry name" value="AA9_LPMO"/>
</dbReference>
<feature type="domain" description="Auxiliary Activity family 9 catalytic" evidence="7">
    <location>
        <begin position="19"/>
        <end position="249"/>
    </location>
</feature>
<keyword evidence="9" id="KW-1185">Reference proteome</keyword>
<keyword evidence="5" id="KW-0119">Carbohydrate metabolism</keyword>
<evidence type="ECO:0000256" key="6">
    <source>
        <dbReference type="SAM" id="SignalP"/>
    </source>
</evidence>
<dbReference type="Gene3D" id="2.70.50.70">
    <property type="match status" value="1"/>
</dbReference>
<keyword evidence="4 5" id="KW-1015">Disulfide bond</keyword>
<dbReference type="PANTHER" id="PTHR33353">
    <property type="entry name" value="PUTATIVE (AFU_ORTHOLOGUE AFUA_1G12560)-RELATED"/>
    <property type="match status" value="1"/>
</dbReference>
<keyword evidence="3 5" id="KW-0964">Secreted</keyword>
<protein>
    <recommendedName>
        <fullName evidence="5">AA9 family lytic polysaccharide monooxygenase</fullName>
        <ecNumber evidence="5">1.14.99.56</ecNumber>
    </recommendedName>
    <alternativeName>
        <fullName evidence="5">Endo-beta-1,4-glucanase</fullName>
    </alternativeName>
    <alternativeName>
        <fullName evidence="5">Glycosyl hydrolase 61 family protein</fullName>
    </alternativeName>
</protein>
<keyword evidence="8" id="KW-0503">Monooxygenase</keyword>
<evidence type="ECO:0000256" key="3">
    <source>
        <dbReference type="ARBA" id="ARBA00022525"/>
    </source>
</evidence>
<evidence type="ECO:0000313" key="9">
    <source>
        <dbReference type="Proteomes" id="UP000799778"/>
    </source>
</evidence>
<dbReference type="GO" id="GO:0030248">
    <property type="term" value="F:cellulose binding"/>
    <property type="evidence" value="ECO:0007669"/>
    <property type="project" value="UniProtKB-UniRule"/>
</dbReference>
<comment type="subcellular location">
    <subcellularLocation>
        <location evidence="2 5">Secreted</location>
    </subcellularLocation>
</comment>
<comment type="cofactor">
    <cofactor evidence="1">
        <name>Cu(2+)</name>
        <dbReference type="ChEBI" id="CHEBI:29036"/>
    </cofactor>
</comment>
<dbReference type="GO" id="GO:0008810">
    <property type="term" value="F:cellulase activity"/>
    <property type="evidence" value="ECO:0007669"/>
    <property type="project" value="UniProtKB-UniRule"/>
</dbReference>
<dbReference type="AlphaFoldDB" id="A0A6A5Y635"/>
<dbReference type="InterPro" id="IPR049892">
    <property type="entry name" value="AA9"/>
</dbReference>
<dbReference type="RefSeq" id="XP_033389108.1">
    <property type="nucleotide sequence ID" value="XM_033529764.1"/>
</dbReference>
<dbReference type="GO" id="GO:0005576">
    <property type="term" value="C:extracellular region"/>
    <property type="evidence" value="ECO:0007669"/>
    <property type="project" value="UniProtKB-SubCell"/>
</dbReference>
<dbReference type="CDD" id="cd21175">
    <property type="entry name" value="LPMO_AA9"/>
    <property type="match status" value="1"/>
</dbReference>
<organism evidence="8 9">
    <name type="scientific">Aaosphaeria arxii CBS 175.79</name>
    <dbReference type="NCBI Taxonomy" id="1450172"/>
    <lineage>
        <taxon>Eukaryota</taxon>
        <taxon>Fungi</taxon>
        <taxon>Dikarya</taxon>
        <taxon>Ascomycota</taxon>
        <taxon>Pezizomycotina</taxon>
        <taxon>Dothideomycetes</taxon>
        <taxon>Pleosporomycetidae</taxon>
        <taxon>Pleosporales</taxon>
        <taxon>Pleosporales incertae sedis</taxon>
        <taxon>Aaosphaeria</taxon>
    </lineage>
</organism>
<keyword evidence="5" id="KW-0624">Polysaccharide degradation</keyword>
<evidence type="ECO:0000256" key="4">
    <source>
        <dbReference type="ARBA" id="ARBA00023157"/>
    </source>
</evidence>
<dbReference type="GeneID" id="54287161"/>
<evidence type="ECO:0000256" key="1">
    <source>
        <dbReference type="ARBA" id="ARBA00001973"/>
    </source>
</evidence>